<feature type="compositionally biased region" description="Polar residues" evidence="2">
    <location>
        <begin position="127"/>
        <end position="155"/>
    </location>
</feature>
<dbReference type="PANTHER" id="PTHR31071">
    <property type="entry name" value="GB|AAF24581.1"/>
    <property type="match status" value="1"/>
</dbReference>
<reference evidence="3" key="2">
    <citation type="submission" date="2023-04" db="EMBL/GenBank/DDBJ databases">
        <authorList>
            <person name="Bruccoleri R.E."/>
            <person name="Oakeley E.J."/>
            <person name="Faust A.-M."/>
            <person name="Dessus-Babus S."/>
            <person name="Altorfer M."/>
            <person name="Burckhardt D."/>
            <person name="Oertli M."/>
            <person name="Naumann U."/>
            <person name="Petersen F."/>
            <person name="Wong J."/>
        </authorList>
    </citation>
    <scope>NUCLEOTIDE SEQUENCE</scope>
    <source>
        <strain evidence="3">GSM-AAB239-AS_SAM_17_03QT</strain>
        <tissue evidence="3">Leaf</tissue>
    </source>
</reference>
<protein>
    <submittedName>
        <fullName evidence="3">Uncharacterized protein</fullName>
    </submittedName>
</protein>
<dbReference type="PANTHER" id="PTHR31071:SF9">
    <property type="entry name" value="INTRACELLULAR PROTEIN TRANSPORT PROTEIN USO1-RELATED"/>
    <property type="match status" value="1"/>
</dbReference>
<organism evidence="3 4">
    <name type="scientific">Iris pallida</name>
    <name type="common">Sweet iris</name>
    <dbReference type="NCBI Taxonomy" id="29817"/>
    <lineage>
        <taxon>Eukaryota</taxon>
        <taxon>Viridiplantae</taxon>
        <taxon>Streptophyta</taxon>
        <taxon>Embryophyta</taxon>
        <taxon>Tracheophyta</taxon>
        <taxon>Spermatophyta</taxon>
        <taxon>Magnoliopsida</taxon>
        <taxon>Liliopsida</taxon>
        <taxon>Asparagales</taxon>
        <taxon>Iridaceae</taxon>
        <taxon>Iridoideae</taxon>
        <taxon>Irideae</taxon>
        <taxon>Iris</taxon>
    </lineage>
</organism>
<feature type="region of interest" description="Disordered" evidence="2">
    <location>
        <begin position="34"/>
        <end position="74"/>
    </location>
</feature>
<accession>A0AAX6F8R8</accession>
<feature type="compositionally biased region" description="Basic and acidic residues" evidence="2">
    <location>
        <begin position="587"/>
        <end position="602"/>
    </location>
</feature>
<evidence type="ECO:0000313" key="4">
    <source>
        <dbReference type="Proteomes" id="UP001140949"/>
    </source>
</evidence>
<evidence type="ECO:0000256" key="1">
    <source>
        <dbReference type="SAM" id="Coils"/>
    </source>
</evidence>
<feature type="compositionally biased region" description="Low complexity" evidence="2">
    <location>
        <begin position="54"/>
        <end position="74"/>
    </location>
</feature>
<feature type="compositionally biased region" description="Polar residues" evidence="2">
    <location>
        <begin position="110"/>
        <end position="120"/>
    </location>
</feature>
<feature type="coiled-coil region" evidence="1">
    <location>
        <begin position="211"/>
        <end position="245"/>
    </location>
</feature>
<keyword evidence="1" id="KW-0175">Coiled coil</keyword>
<proteinExistence type="predicted"/>
<keyword evidence="4" id="KW-1185">Reference proteome</keyword>
<reference evidence="3" key="1">
    <citation type="journal article" date="2023" name="GigaByte">
        <title>Genome assembly of the bearded iris, Iris pallida Lam.</title>
        <authorList>
            <person name="Bruccoleri R.E."/>
            <person name="Oakeley E.J."/>
            <person name="Faust A.M.E."/>
            <person name="Altorfer M."/>
            <person name="Dessus-Babus S."/>
            <person name="Burckhardt D."/>
            <person name="Oertli M."/>
            <person name="Naumann U."/>
            <person name="Petersen F."/>
            <person name="Wong J."/>
        </authorList>
    </citation>
    <scope>NUCLEOTIDE SEQUENCE</scope>
    <source>
        <strain evidence="3">GSM-AAB239-AS_SAM_17_03QT</strain>
    </source>
</reference>
<comment type="caution">
    <text evidence="3">The sequence shown here is derived from an EMBL/GenBank/DDBJ whole genome shotgun (WGS) entry which is preliminary data.</text>
</comment>
<feature type="region of interest" description="Disordered" evidence="2">
    <location>
        <begin position="88"/>
        <end position="155"/>
    </location>
</feature>
<feature type="region of interest" description="Disordered" evidence="2">
    <location>
        <begin position="587"/>
        <end position="609"/>
    </location>
</feature>
<evidence type="ECO:0000313" key="3">
    <source>
        <dbReference type="EMBL" id="KAJ6812583.1"/>
    </source>
</evidence>
<name>A0AAX6F8R8_IRIPA</name>
<dbReference type="EMBL" id="JANAVB010031018">
    <property type="protein sequence ID" value="KAJ6812583.1"/>
    <property type="molecule type" value="Genomic_DNA"/>
</dbReference>
<evidence type="ECO:0000256" key="2">
    <source>
        <dbReference type="SAM" id="MobiDB-lite"/>
    </source>
</evidence>
<dbReference type="Proteomes" id="UP001140949">
    <property type="component" value="Unassembled WGS sequence"/>
</dbReference>
<gene>
    <name evidence="3" type="ORF">M6B38_148385</name>
</gene>
<sequence length="680" mass="76204">MKKKELSQAEREAGEGFSMEEELLGLSLRRGISLGKTGGAHTPVPAWKLEDPADAAAGPSSPAAPPRRSSAAAASARKLGASLWEVQDLGGLPRSGPHRLRRREVLANPSRCQDQPQTAGSLRRHAASSSIQQHKLNRRNIQAQQPASPATYSSSMEVSTVNRVISPSRSLDFKGMVREGRYNLKTSMELVKVLERIWSLEEQHTSTVLQVKELKAELKHARARIQELMYEKQTYSHEMDDLMKQIAEDTIIRKRKEQHKIKTAVQSIRDELEDERKLRRKSESLHRKLVKEISEVKAVLTKAVNDLDREKEINHLVENLCDVLAEGVRNYELEVRKLQQKTVKDNDHKADRWVLHISEAWLDERLQMKIAEARGDVDERNTIVDRLHGQVVTFLQARQSNTAKECTFDNNVTLRRQSLESVHLNGAASAPQDADDDDSIASDMHCFELNLGANDSESHDRLEPANENGVVKLDDTKMSRIRRKSLGYIGRNMGHNFSNLQGEPRKLLNSTKVCDGNKMHIMDMLHRRQSHNTTGAESTEGNHVEIALSQMSKNFSPQEVGTSIGMDGMHESNLILNSVSIDPDLCGVKDHHGDRHGEDRSKRGQFSSNDLNVASGDFCTLSSPGLQQNYHTPSSNPEIYECSSRSVRASKDSTLKAKLLQARLEGRHARMKAIKSSSVV</sequence>
<dbReference type="InterPro" id="IPR043424">
    <property type="entry name" value="BLT-like"/>
</dbReference>
<dbReference type="AlphaFoldDB" id="A0AAX6F8R8"/>